<feature type="transmembrane region" description="Helical" evidence="10">
    <location>
        <begin position="276"/>
        <end position="292"/>
    </location>
</feature>
<dbReference type="STRING" id="1884261.A0A5C3Q1K6"/>
<dbReference type="GO" id="GO:0004934">
    <property type="term" value="F:mating-type alpha-factor pheromone receptor activity"/>
    <property type="evidence" value="ECO:0007669"/>
    <property type="project" value="InterPro"/>
</dbReference>
<keyword evidence="4 10" id="KW-0812">Transmembrane</keyword>
<dbReference type="EMBL" id="ML178869">
    <property type="protein sequence ID" value="TFK95984.1"/>
    <property type="molecule type" value="Genomic_DNA"/>
</dbReference>
<organism evidence="11 12">
    <name type="scientific">Pterulicium gracile</name>
    <dbReference type="NCBI Taxonomy" id="1884261"/>
    <lineage>
        <taxon>Eukaryota</taxon>
        <taxon>Fungi</taxon>
        <taxon>Dikarya</taxon>
        <taxon>Basidiomycota</taxon>
        <taxon>Agaricomycotina</taxon>
        <taxon>Agaricomycetes</taxon>
        <taxon>Agaricomycetidae</taxon>
        <taxon>Agaricales</taxon>
        <taxon>Pleurotineae</taxon>
        <taxon>Pterulaceae</taxon>
        <taxon>Pterulicium</taxon>
    </lineage>
</organism>
<dbReference type="PANTHER" id="PTHR28097">
    <property type="entry name" value="PHEROMONE A FACTOR RECEPTOR"/>
    <property type="match status" value="1"/>
</dbReference>
<evidence type="ECO:0000256" key="6">
    <source>
        <dbReference type="ARBA" id="ARBA00023040"/>
    </source>
</evidence>
<evidence type="ECO:0000256" key="1">
    <source>
        <dbReference type="ARBA" id="ARBA00004141"/>
    </source>
</evidence>
<evidence type="ECO:0000256" key="5">
    <source>
        <dbReference type="ARBA" id="ARBA00022989"/>
    </source>
</evidence>
<evidence type="ECO:0000256" key="9">
    <source>
        <dbReference type="ARBA" id="ARBA00023224"/>
    </source>
</evidence>
<dbReference type="GO" id="GO:0005886">
    <property type="term" value="C:plasma membrane"/>
    <property type="evidence" value="ECO:0007669"/>
    <property type="project" value="TreeGrafter"/>
</dbReference>
<dbReference type="InterPro" id="IPR001499">
    <property type="entry name" value="GPCR_STE3"/>
</dbReference>
<keyword evidence="8 11" id="KW-0675">Receptor</keyword>
<comment type="similarity">
    <text evidence="2">Belongs to the G-protein coupled receptor 4 family.</text>
</comment>
<feature type="transmembrane region" description="Helical" evidence="10">
    <location>
        <begin position="77"/>
        <end position="95"/>
    </location>
</feature>
<keyword evidence="12" id="KW-1185">Reference proteome</keyword>
<name>A0A5C3Q1K6_9AGAR</name>
<comment type="subcellular location">
    <subcellularLocation>
        <location evidence="1">Membrane</location>
        <topology evidence="1">Multi-pass membrane protein</topology>
    </subcellularLocation>
</comment>
<evidence type="ECO:0000256" key="7">
    <source>
        <dbReference type="ARBA" id="ARBA00023136"/>
    </source>
</evidence>
<dbReference type="PRINTS" id="PR00901">
    <property type="entry name" value="PHEROMONEBAR"/>
</dbReference>
<evidence type="ECO:0000256" key="2">
    <source>
        <dbReference type="ARBA" id="ARBA00011085"/>
    </source>
</evidence>
<dbReference type="PRINTS" id="PR00899">
    <property type="entry name" value="GPCRSTE3"/>
</dbReference>
<dbReference type="Pfam" id="PF02076">
    <property type="entry name" value="STE3"/>
    <property type="match status" value="1"/>
</dbReference>
<keyword evidence="7 10" id="KW-0472">Membrane</keyword>
<dbReference type="PANTHER" id="PTHR28097:SF1">
    <property type="entry name" value="PHEROMONE A FACTOR RECEPTOR"/>
    <property type="match status" value="1"/>
</dbReference>
<sequence length="333" mass="37585">MHPDSLYPLFPIFSFLSFILVLVPFPWHLQAWNSGTCFYMMWTALACLNQFINSVVWANDAINRAPVFCDISTRITIAASFGIPASALCIVRRLYIIASVRSASVSVSKKRKAMVVDAMIAVLFPLILTALSYVVQGHRFDVLEEMGCAFFFVNTHLSYVLVFMWPVVIGLISSVYCILALFAFRRQQLEISRFLGSNSSLTVSRYVRLMALAMTETMFTVPLGIFVMVLNATATKVHPWISWEETHYDFGFVGQFPALFWRTQGLVVASFEMNRWAPVLCAFVFFGFFGFAEECRRNYKATFLAVLAYLGLNRQSSKSSSPYSPKSPSSSFS</sequence>
<evidence type="ECO:0000313" key="11">
    <source>
        <dbReference type="EMBL" id="TFK95984.1"/>
    </source>
</evidence>
<gene>
    <name evidence="11" type="ORF">BDV98DRAFT_516572</name>
</gene>
<evidence type="ECO:0000256" key="8">
    <source>
        <dbReference type="ARBA" id="ARBA00023170"/>
    </source>
</evidence>
<dbReference type="GO" id="GO:0000750">
    <property type="term" value="P:pheromone-dependent signal transduction involved in conjugation with cellular fusion"/>
    <property type="evidence" value="ECO:0007669"/>
    <property type="project" value="TreeGrafter"/>
</dbReference>
<evidence type="ECO:0000256" key="4">
    <source>
        <dbReference type="ARBA" id="ARBA00022692"/>
    </source>
</evidence>
<dbReference type="OrthoDB" id="2874149at2759"/>
<proteinExistence type="inferred from homology"/>
<evidence type="ECO:0000256" key="10">
    <source>
        <dbReference type="SAM" id="Phobius"/>
    </source>
</evidence>
<feature type="transmembrane region" description="Helical" evidence="10">
    <location>
        <begin position="156"/>
        <end position="184"/>
    </location>
</feature>
<feature type="transmembrane region" description="Helical" evidence="10">
    <location>
        <begin position="205"/>
        <end position="230"/>
    </location>
</feature>
<dbReference type="CDD" id="cd14966">
    <property type="entry name" value="7tmD_STE3"/>
    <property type="match status" value="1"/>
</dbReference>
<reference evidence="11 12" key="1">
    <citation type="journal article" date="2019" name="Nat. Ecol. Evol.">
        <title>Megaphylogeny resolves global patterns of mushroom evolution.</title>
        <authorList>
            <person name="Varga T."/>
            <person name="Krizsan K."/>
            <person name="Foldi C."/>
            <person name="Dima B."/>
            <person name="Sanchez-Garcia M."/>
            <person name="Sanchez-Ramirez S."/>
            <person name="Szollosi G.J."/>
            <person name="Szarkandi J.G."/>
            <person name="Papp V."/>
            <person name="Albert L."/>
            <person name="Andreopoulos W."/>
            <person name="Angelini C."/>
            <person name="Antonin V."/>
            <person name="Barry K.W."/>
            <person name="Bougher N.L."/>
            <person name="Buchanan P."/>
            <person name="Buyck B."/>
            <person name="Bense V."/>
            <person name="Catcheside P."/>
            <person name="Chovatia M."/>
            <person name="Cooper J."/>
            <person name="Damon W."/>
            <person name="Desjardin D."/>
            <person name="Finy P."/>
            <person name="Geml J."/>
            <person name="Haridas S."/>
            <person name="Hughes K."/>
            <person name="Justo A."/>
            <person name="Karasinski D."/>
            <person name="Kautmanova I."/>
            <person name="Kiss B."/>
            <person name="Kocsube S."/>
            <person name="Kotiranta H."/>
            <person name="LaButti K.M."/>
            <person name="Lechner B.E."/>
            <person name="Liimatainen K."/>
            <person name="Lipzen A."/>
            <person name="Lukacs Z."/>
            <person name="Mihaltcheva S."/>
            <person name="Morgado L.N."/>
            <person name="Niskanen T."/>
            <person name="Noordeloos M.E."/>
            <person name="Ohm R.A."/>
            <person name="Ortiz-Santana B."/>
            <person name="Ovrebo C."/>
            <person name="Racz N."/>
            <person name="Riley R."/>
            <person name="Savchenko A."/>
            <person name="Shiryaev A."/>
            <person name="Soop K."/>
            <person name="Spirin V."/>
            <person name="Szebenyi C."/>
            <person name="Tomsovsky M."/>
            <person name="Tulloss R.E."/>
            <person name="Uehling J."/>
            <person name="Grigoriev I.V."/>
            <person name="Vagvolgyi C."/>
            <person name="Papp T."/>
            <person name="Martin F.M."/>
            <person name="Miettinen O."/>
            <person name="Hibbett D.S."/>
            <person name="Nagy L.G."/>
        </authorList>
    </citation>
    <scope>NUCLEOTIDE SEQUENCE [LARGE SCALE GENOMIC DNA]</scope>
    <source>
        <strain evidence="11 12">CBS 309.79</strain>
    </source>
</reference>
<keyword evidence="6" id="KW-0297">G-protein coupled receptor</keyword>
<evidence type="ECO:0000256" key="3">
    <source>
        <dbReference type="ARBA" id="ARBA00022507"/>
    </source>
</evidence>
<evidence type="ECO:0000313" key="12">
    <source>
        <dbReference type="Proteomes" id="UP000305067"/>
    </source>
</evidence>
<keyword evidence="5 10" id="KW-1133">Transmembrane helix</keyword>
<dbReference type="AlphaFoldDB" id="A0A5C3Q1K6"/>
<dbReference type="InterPro" id="IPR000481">
    <property type="entry name" value="GPCR_Pheromne_B_alpha_rcpt"/>
</dbReference>
<keyword evidence="9" id="KW-0807">Transducer</keyword>
<accession>A0A5C3Q1K6</accession>
<feature type="transmembrane region" description="Helical" evidence="10">
    <location>
        <begin position="37"/>
        <end position="57"/>
    </location>
</feature>
<keyword evidence="3" id="KW-0589">Pheromone response</keyword>
<feature type="transmembrane region" description="Helical" evidence="10">
    <location>
        <begin position="115"/>
        <end position="136"/>
    </location>
</feature>
<feature type="transmembrane region" description="Helical" evidence="10">
    <location>
        <begin position="6"/>
        <end position="25"/>
    </location>
</feature>
<protein>
    <submittedName>
        <fullName evidence="11">Fungal pheromone STE3G-protein-coupled receptor</fullName>
    </submittedName>
</protein>
<dbReference type="Proteomes" id="UP000305067">
    <property type="component" value="Unassembled WGS sequence"/>
</dbReference>